<dbReference type="OrthoDB" id="8703297at2"/>
<proteinExistence type="predicted"/>
<feature type="transmembrane region" description="Helical" evidence="1">
    <location>
        <begin position="99"/>
        <end position="118"/>
    </location>
</feature>
<feature type="transmembrane region" description="Helical" evidence="1">
    <location>
        <begin position="6"/>
        <end position="23"/>
    </location>
</feature>
<dbReference type="Pfam" id="PF07301">
    <property type="entry name" value="DUF1453"/>
    <property type="match status" value="1"/>
</dbReference>
<accession>A0A2R4CFI2</accession>
<feature type="transmembrane region" description="Helical" evidence="1">
    <location>
        <begin position="130"/>
        <end position="151"/>
    </location>
</feature>
<feature type="transmembrane region" description="Helical" evidence="1">
    <location>
        <begin position="60"/>
        <end position="78"/>
    </location>
</feature>
<gene>
    <name evidence="2" type="ORF">C9I28_24165</name>
</gene>
<name>A0A2R4CFI2_9BURK</name>
<dbReference type="Proteomes" id="UP000240505">
    <property type="component" value="Chromosome"/>
</dbReference>
<reference evidence="2 3" key="1">
    <citation type="submission" date="2018-03" db="EMBL/GenBank/DDBJ databases">
        <title>Massilia armeniaca sp. nov., isolated from desert soil.</title>
        <authorList>
            <person name="Huang H."/>
            <person name="Ren M."/>
        </authorList>
    </citation>
    <scope>NUCLEOTIDE SEQUENCE [LARGE SCALE GENOMIC DNA]</scope>
    <source>
        <strain evidence="2 3">ZMN-3</strain>
    </source>
</reference>
<evidence type="ECO:0000313" key="2">
    <source>
        <dbReference type="EMBL" id="AVR98389.1"/>
    </source>
</evidence>
<sequence>MQSSLLVSGGIAALVGWRLYARARRSFGRQTLAPGRLRVSLGLLPLVLVALGYGTLAQGASLDGMVPGVLAGLGLGWYGLRSTRFEQVEGTHYYYPNPWLGLGLVLLVAGRMGYRLLFADMTAGPPPLTFWTLVSISMLLTYYWTMAFGLLRWRTATRA</sequence>
<keyword evidence="1" id="KW-1133">Transmembrane helix</keyword>
<keyword evidence="1" id="KW-0472">Membrane</keyword>
<dbReference type="AlphaFoldDB" id="A0A2R4CFI2"/>
<keyword evidence="3" id="KW-1185">Reference proteome</keyword>
<evidence type="ECO:0000313" key="3">
    <source>
        <dbReference type="Proteomes" id="UP000240505"/>
    </source>
</evidence>
<keyword evidence="1" id="KW-0812">Transmembrane</keyword>
<dbReference type="InterPro" id="IPR058247">
    <property type="entry name" value="DUF1453"/>
</dbReference>
<dbReference type="KEGG" id="masz:C9I28_24165"/>
<organism evidence="2 3">
    <name type="scientific">Pseudoduganella armeniaca</name>
    <dbReference type="NCBI Taxonomy" id="2072590"/>
    <lineage>
        <taxon>Bacteria</taxon>
        <taxon>Pseudomonadati</taxon>
        <taxon>Pseudomonadota</taxon>
        <taxon>Betaproteobacteria</taxon>
        <taxon>Burkholderiales</taxon>
        <taxon>Oxalobacteraceae</taxon>
        <taxon>Telluria group</taxon>
        <taxon>Pseudoduganella</taxon>
    </lineage>
</organism>
<dbReference type="EMBL" id="CP028324">
    <property type="protein sequence ID" value="AVR98389.1"/>
    <property type="molecule type" value="Genomic_DNA"/>
</dbReference>
<evidence type="ECO:0008006" key="4">
    <source>
        <dbReference type="Google" id="ProtNLM"/>
    </source>
</evidence>
<protein>
    <recommendedName>
        <fullName evidence="4">DUF1453 domain-containing protein</fullName>
    </recommendedName>
</protein>
<feature type="transmembrane region" description="Helical" evidence="1">
    <location>
        <begin position="35"/>
        <end position="54"/>
    </location>
</feature>
<evidence type="ECO:0000256" key="1">
    <source>
        <dbReference type="SAM" id="Phobius"/>
    </source>
</evidence>
<dbReference type="RefSeq" id="WP_107143725.1">
    <property type="nucleotide sequence ID" value="NZ_CP028324.1"/>
</dbReference>